<dbReference type="InterPro" id="IPR003567">
    <property type="entry name" value="Cyt_c_biogenesis"/>
</dbReference>
<feature type="transmembrane region" description="Helical" evidence="11">
    <location>
        <begin position="274"/>
        <end position="292"/>
    </location>
</feature>
<evidence type="ECO:0000256" key="7">
    <source>
        <dbReference type="ARBA" id="ARBA00022989"/>
    </source>
</evidence>
<dbReference type="Pfam" id="PF01578">
    <property type="entry name" value="Cytochrom_C_asm"/>
    <property type="match status" value="1"/>
</dbReference>
<evidence type="ECO:0000256" key="2">
    <source>
        <dbReference type="ARBA" id="ARBA00009186"/>
    </source>
</evidence>
<feature type="transmembrane region" description="Helical" evidence="11">
    <location>
        <begin position="96"/>
        <end position="114"/>
    </location>
</feature>
<dbReference type="GO" id="GO:0017004">
    <property type="term" value="P:cytochrome complex assembly"/>
    <property type="evidence" value="ECO:0007669"/>
    <property type="project" value="UniProtKB-KW"/>
</dbReference>
<feature type="transmembrane region" description="Helical" evidence="11">
    <location>
        <begin position="352"/>
        <end position="373"/>
    </location>
</feature>
<feature type="transmembrane region" description="Helical" evidence="11">
    <location>
        <begin position="425"/>
        <end position="443"/>
    </location>
</feature>
<evidence type="ECO:0000256" key="4">
    <source>
        <dbReference type="ARBA" id="ARBA00022519"/>
    </source>
</evidence>
<dbReference type="NCBIfam" id="NF007691">
    <property type="entry name" value="PRK10369.1"/>
    <property type="match status" value="1"/>
</dbReference>
<evidence type="ECO:0000313" key="16">
    <source>
        <dbReference type="Proteomes" id="UP000199561"/>
    </source>
</evidence>
<feature type="transmembrane region" description="Helical" evidence="11">
    <location>
        <begin position="41"/>
        <end position="62"/>
    </location>
</feature>
<name>A0A1I4M5F3_9PROT</name>
<dbReference type="GO" id="GO:0020037">
    <property type="term" value="F:heme binding"/>
    <property type="evidence" value="ECO:0007669"/>
    <property type="project" value="InterPro"/>
</dbReference>
<feature type="region of interest" description="Disordered" evidence="10">
    <location>
        <begin position="653"/>
        <end position="683"/>
    </location>
</feature>
<dbReference type="Pfam" id="PF16327">
    <property type="entry name" value="CcmF_C"/>
    <property type="match status" value="1"/>
</dbReference>
<evidence type="ECO:0000256" key="11">
    <source>
        <dbReference type="SAM" id="Phobius"/>
    </source>
</evidence>
<comment type="function">
    <text evidence="9">Required for the biogenesis of c-type cytochromes. Possible subunit of a heme lyase.</text>
</comment>
<keyword evidence="14" id="KW-0456">Lyase</keyword>
<keyword evidence="3" id="KW-1003">Cell membrane</keyword>
<dbReference type="PRINTS" id="PR01411">
    <property type="entry name" value="CCMFBIOGNSIS"/>
</dbReference>
<dbReference type="Proteomes" id="UP000601736">
    <property type="component" value="Unassembled WGS sequence"/>
</dbReference>
<evidence type="ECO:0000256" key="10">
    <source>
        <dbReference type="SAM" id="MobiDB-lite"/>
    </source>
</evidence>
<dbReference type="PRINTS" id="PR01410">
    <property type="entry name" value="CCBIOGENESIS"/>
</dbReference>
<feature type="domain" description="Cytochrome c assembly protein" evidence="12">
    <location>
        <begin position="89"/>
        <end position="295"/>
    </location>
</feature>
<reference evidence="15 16" key="1">
    <citation type="submission" date="2016-10" db="EMBL/GenBank/DDBJ databases">
        <authorList>
            <person name="de Groot N.N."/>
        </authorList>
    </citation>
    <scope>NUCLEOTIDE SEQUENCE [LARGE SCALE GENOMIC DNA]</scope>
    <source>
        <strain evidence="15 16">Nm146</strain>
    </source>
</reference>
<dbReference type="InterPro" id="IPR032523">
    <property type="entry name" value="CcmF_C"/>
</dbReference>
<feature type="transmembrane region" description="Helical" evidence="11">
    <location>
        <begin position="177"/>
        <end position="197"/>
    </location>
</feature>
<feature type="transmembrane region" description="Helical" evidence="11">
    <location>
        <begin position="312"/>
        <end position="331"/>
    </location>
</feature>
<dbReference type="EMBL" id="CAJNAP010000001">
    <property type="protein sequence ID" value="CAE6484765.1"/>
    <property type="molecule type" value="Genomic_DNA"/>
</dbReference>
<dbReference type="PANTHER" id="PTHR43653:SF1">
    <property type="entry name" value="CYTOCHROME C-TYPE BIOGENESIS PROTEIN CCMF"/>
    <property type="match status" value="1"/>
</dbReference>
<evidence type="ECO:0000313" key="15">
    <source>
        <dbReference type="EMBL" id="SFL98471.1"/>
    </source>
</evidence>
<keyword evidence="16" id="KW-1185">Reference proteome</keyword>
<evidence type="ECO:0000256" key="3">
    <source>
        <dbReference type="ARBA" id="ARBA00022475"/>
    </source>
</evidence>
<dbReference type="GO" id="GO:0016829">
    <property type="term" value="F:lyase activity"/>
    <property type="evidence" value="ECO:0007669"/>
    <property type="project" value="UniProtKB-KW"/>
</dbReference>
<reference evidence="14" key="2">
    <citation type="submission" date="2021-02" db="EMBL/GenBank/DDBJ databases">
        <authorList>
            <person name="Han P."/>
        </authorList>
    </citation>
    <scope>NUCLEOTIDE SEQUENCE</scope>
    <source>
        <strain evidence="14">Nitrosomonas nitrosa 18-3D</strain>
    </source>
</reference>
<dbReference type="GO" id="GO:0005886">
    <property type="term" value="C:plasma membrane"/>
    <property type="evidence" value="ECO:0007669"/>
    <property type="project" value="UniProtKB-SubCell"/>
</dbReference>
<protein>
    <submittedName>
        <fullName evidence="15">Cytochrome c-type biogenesis protein CcmF</fullName>
    </submittedName>
    <submittedName>
        <fullName evidence="14">Heme lyase, CcmF subunit</fullName>
    </submittedName>
</protein>
<accession>A0A1I4M5F3</accession>
<feature type="domain" description="Cytochrome c-type biogenesis protein CcmF C-terminal" evidence="13">
    <location>
        <begin position="315"/>
        <end position="638"/>
    </location>
</feature>
<dbReference type="OrthoDB" id="9761451at2"/>
<organism evidence="15 16">
    <name type="scientific">Nitrosomonas nitrosa</name>
    <dbReference type="NCBI Taxonomy" id="52442"/>
    <lineage>
        <taxon>Bacteria</taxon>
        <taxon>Pseudomonadati</taxon>
        <taxon>Pseudomonadota</taxon>
        <taxon>Betaproteobacteria</taxon>
        <taxon>Nitrosomonadales</taxon>
        <taxon>Nitrosomonadaceae</taxon>
        <taxon>Nitrosomonas</taxon>
    </lineage>
</organism>
<dbReference type="STRING" id="52442.SAMN05421880_103123"/>
<dbReference type="GO" id="GO:0015232">
    <property type="term" value="F:heme transmembrane transporter activity"/>
    <property type="evidence" value="ECO:0007669"/>
    <property type="project" value="InterPro"/>
</dbReference>
<keyword evidence="4" id="KW-0997">Cell inner membrane</keyword>
<comment type="subcellular location">
    <subcellularLocation>
        <location evidence="1">Cell inner membrane</location>
        <topology evidence="1">Multi-pass membrane protein</topology>
    </subcellularLocation>
</comment>
<dbReference type="Proteomes" id="UP000199561">
    <property type="component" value="Unassembled WGS sequence"/>
</dbReference>
<evidence type="ECO:0000259" key="13">
    <source>
        <dbReference type="Pfam" id="PF16327"/>
    </source>
</evidence>
<dbReference type="PANTHER" id="PTHR43653">
    <property type="entry name" value="CYTOCHROME C ASSEMBLY PROTEIN-RELATED"/>
    <property type="match status" value="1"/>
</dbReference>
<dbReference type="InterPro" id="IPR003568">
    <property type="entry name" value="Cyt_c_biogenesis_CcmF"/>
</dbReference>
<feature type="transmembrane region" description="Helical" evidence="11">
    <location>
        <begin position="619"/>
        <end position="636"/>
    </location>
</feature>
<evidence type="ECO:0000256" key="6">
    <source>
        <dbReference type="ARBA" id="ARBA00022748"/>
    </source>
</evidence>
<feature type="transmembrane region" description="Helical" evidence="11">
    <location>
        <begin position="449"/>
        <end position="468"/>
    </location>
</feature>
<keyword evidence="7 11" id="KW-1133">Transmembrane helix</keyword>
<dbReference type="NCBIfam" id="TIGR00353">
    <property type="entry name" value="nrfE"/>
    <property type="match status" value="1"/>
</dbReference>
<evidence type="ECO:0000256" key="1">
    <source>
        <dbReference type="ARBA" id="ARBA00004429"/>
    </source>
</evidence>
<keyword evidence="6" id="KW-0201">Cytochrome c-type biogenesis</keyword>
<keyword evidence="5 11" id="KW-0812">Transmembrane</keyword>
<evidence type="ECO:0000256" key="9">
    <source>
        <dbReference type="ARBA" id="ARBA00037230"/>
    </source>
</evidence>
<evidence type="ECO:0000313" key="14">
    <source>
        <dbReference type="EMBL" id="CAE6484765.1"/>
    </source>
</evidence>
<feature type="transmembrane region" description="Helical" evidence="11">
    <location>
        <begin position="249"/>
        <end position="265"/>
    </location>
</feature>
<dbReference type="AlphaFoldDB" id="A0A1I4M5F3"/>
<feature type="transmembrane region" description="Helical" evidence="11">
    <location>
        <begin position="393"/>
        <end position="413"/>
    </location>
</feature>
<gene>
    <name evidence="14" type="primary">ccmF</name>
    <name evidence="14" type="ORF">NMYAN_10204</name>
    <name evidence="15" type="ORF">SAMN05421880_103123</name>
</gene>
<evidence type="ECO:0000256" key="8">
    <source>
        <dbReference type="ARBA" id="ARBA00023136"/>
    </source>
</evidence>
<dbReference type="EMBL" id="FOUF01000003">
    <property type="protein sequence ID" value="SFL98471.1"/>
    <property type="molecule type" value="Genomic_DNA"/>
</dbReference>
<feature type="transmembrane region" description="Helical" evidence="11">
    <location>
        <begin position="121"/>
        <end position="142"/>
    </location>
</feature>
<feature type="compositionally biased region" description="Polar residues" evidence="10">
    <location>
        <begin position="663"/>
        <end position="672"/>
    </location>
</feature>
<dbReference type="InterPro" id="IPR002541">
    <property type="entry name" value="Cyt_c_assembly"/>
</dbReference>
<sequence length="683" mass="75099">MIPELGNFALILALLLALIQGTLPLIGAARGIPAWIALARPVVQGQFVFIAIAFGCLAYSFINNDFSVINVVSNSNSELPLHFRFAATWGSHEGSLLLWALLLAGWSIAVSVFSRQLPDDMVARVLGVLGLVSVGFLLFMLFTSNPFDRLLPAALEGSDLNPLLQDPGMVMHPPMLYMGYVGFSVAFAFAIAALLSGQLDAAWARWSRPWTTAAWIFLTIGIMIGSWWAYYELGWGGWWFWDPVENASFMPWLVGTALIHSLAVTEKRGSFKSWTVLLAIVTFSLSLLGTFLVRSGVLTSVHAFATDPARGIFILVFLVVVIGFSLTLFAWRAPKVGLGGDFQLVSRETMLLANNVLLLVAAGSVMLGTLYPLLIDALNLGKISVGPPYFEAVFVPLMAPAIFLIGLGPIARWKQANLPSLIVRLRWAFAVSLVSALIAPFFMSEWKPFVSFGLLLAFWIIASIFVNIKHRLQSSGQGGLFEKLAKQSRSYYGMHCAHFGIAVFIIGVALVNGYETEKDVRMEIGSHVSINDYIFRFNGTSDVIGPNYKAVRGEIEVLKNDKKVRDLYPEKRTYNASGMVMTEAAIDTGLFRDLYVALGEPLDNEAWVVRVYHKPFVDWIWFGCILMALGGALAISDRRYRLSVRKKRETSETIEEKPASAAVDTSTTSIDANASIVPEGRKA</sequence>
<evidence type="ECO:0000259" key="12">
    <source>
        <dbReference type="Pfam" id="PF01578"/>
    </source>
</evidence>
<feature type="transmembrane region" description="Helical" evidence="11">
    <location>
        <begin position="209"/>
        <end position="229"/>
    </location>
</feature>
<dbReference type="RefSeq" id="WP_090666348.1">
    <property type="nucleotide sequence ID" value="NZ_CAJNAP010000001.1"/>
</dbReference>
<feature type="transmembrane region" description="Helical" evidence="11">
    <location>
        <begin position="489"/>
        <end position="511"/>
    </location>
</feature>
<feature type="transmembrane region" description="Helical" evidence="11">
    <location>
        <begin position="6"/>
        <end position="29"/>
    </location>
</feature>
<comment type="similarity">
    <text evidence="2">Belongs to the CcmF/CycK/Ccl1/NrfE/CcsA family.</text>
</comment>
<proteinExistence type="inferred from homology"/>
<keyword evidence="8 11" id="KW-0472">Membrane</keyword>
<evidence type="ECO:0000256" key="5">
    <source>
        <dbReference type="ARBA" id="ARBA00022692"/>
    </source>
</evidence>